<protein>
    <recommendedName>
        <fullName evidence="3">N-acetyltransferase</fullName>
    </recommendedName>
</protein>
<proteinExistence type="predicted"/>
<gene>
    <name evidence="1" type="ORF">CFN16_06655</name>
</gene>
<evidence type="ECO:0000313" key="2">
    <source>
        <dbReference type="Proteomes" id="UP000254535"/>
    </source>
</evidence>
<dbReference type="Proteomes" id="UP000254535">
    <property type="component" value="Chromosome"/>
</dbReference>
<dbReference type="RefSeq" id="WP_115076914.1">
    <property type="nucleotide sequence ID" value="NZ_CP022313.1"/>
</dbReference>
<reference evidence="1 2" key="1">
    <citation type="submission" date="2017-07" db="EMBL/GenBank/DDBJ databases">
        <title>Genome sequence of Pseudomonas NEP1.</title>
        <authorList>
            <person name="Nascimento F.X."/>
        </authorList>
    </citation>
    <scope>NUCLEOTIDE SEQUENCE [LARGE SCALE GENOMIC DNA]</scope>
    <source>
        <strain evidence="1 2">NEP1</strain>
    </source>
</reference>
<evidence type="ECO:0008006" key="3">
    <source>
        <dbReference type="Google" id="ProtNLM"/>
    </source>
</evidence>
<name>A0A345UTM5_PSEFL</name>
<organism evidence="1 2">
    <name type="scientific">Pseudomonas fluorescens</name>
    <dbReference type="NCBI Taxonomy" id="294"/>
    <lineage>
        <taxon>Bacteria</taxon>
        <taxon>Pseudomonadati</taxon>
        <taxon>Pseudomonadota</taxon>
        <taxon>Gammaproteobacteria</taxon>
        <taxon>Pseudomonadales</taxon>
        <taxon>Pseudomonadaceae</taxon>
        <taxon>Pseudomonas</taxon>
    </lineage>
</organism>
<evidence type="ECO:0000313" key="1">
    <source>
        <dbReference type="EMBL" id="AXJ03827.1"/>
    </source>
</evidence>
<sequence>MPRERNHLRYQLYKSQARKLARLATTQLQIDLEMAGPTTLDLSKVRFEPIDSLALSAFECWESPHFSWEDVIGWKAREPLALDIAIWFESELCGLCFANPNKSRQRIRIVRLEGRPRETHPLKNRVAPLSVLAIEQYARIIGSSLIEAQEPFQGAIPIYEQLGFGLDNEGRLVKTVGSLVL</sequence>
<accession>A0A345UTM5</accession>
<dbReference type="EMBL" id="CP022313">
    <property type="protein sequence ID" value="AXJ03827.1"/>
    <property type="molecule type" value="Genomic_DNA"/>
</dbReference>
<dbReference type="AlphaFoldDB" id="A0A345UTM5"/>